<reference evidence="2 4" key="2">
    <citation type="submission" date="2024-07" db="EMBL/GenBank/DDBJ databases">
        <title>Genomic Encyclopedia of Type Strains, Phase V (KMG-V): Genome sequencing to study the core and pangenomes of soil and plant-associated prokaryotes.</title>
        <authorList>
            <person name="Whitman W."/>
        </authorList>
    </citation>
    <scope>NUCLEOTIDE SEQUENCE [LARGE SCALE GENOMIC DNA]</scope>
    <source>
        <strain evidence="2 4">USDA 415</strain>
    </source>
</reference>
<proteinExistence type="predicted"/>
<evidence type="ECO:0000313" key="4">
    <source>
        <dbReference type="Proteomes" id="UP001565471"/>
    </source>
</evidence>
<name>A0A8I1Y8U0_BRAEL</name>
<comment type="caution">
    <text evidence="1">The sequence shown here is derived from an EMBL/GenBank/DDBJ whole genome shotgun (WGS) entry which is preliminary data.</text>
</comment>
<keyword evidence="4" id="KW-1185">Reference proteome</keyword>
<gene>
    <name evidence="2" type="ORF">ABIF29_004439</name>
    <name evidence="1" type="ORF">JOH49_006757</name>
</gene>
<dbReference type="EMBL" id="JAFICZ010000001">
    <property type="protein sequence ID" value="MBP1297004.1"/>
    <property type="molecule type" value="Genomic_DNA"/>
</dbReference>
<dbReference type="EMBL" id="JBGBZA010000002">
    <property type="protein sequence ID" value="MEY9317640.1"/>
    <property type="molecule type" value="Genomic_DNA"/>
</dbReference>
<evidence type="ECO:0000313" key="3">
    <source>
        <dbReference type="Proteomes" id="UP000673383"/>
    </source>
</evidence>
<dbReference type="Proteomes" id="UP000673383">
    <property type="component" value="Unassembled WGS sequence"/>
</dbReference>
<dbReference type="AlphaFoldDB" id="A0A8I1Y8U0"/>
<accession>A0A8I1Y8U0</accession>
<organism evidence="1 3">
    <name type="scientific">Bradyrhizobium elkanii</name>
    <dbReference type="NCBI Taxonomy" id="29448"/>
    <lineage>
        <taxon>Bacteria</taxon>
        <taxon>Pseudomonadati</taxon>
        <taxon>Pseudomonadota</taxon>
        <taxon>Alphaproteobacteria</taxon>
        <taxon>Hyphomicrobiales</taxon>
        <taxon>Nitrobacteraceae</taxon>
        <taxon>Bradyrhizobium</taxon>
    </lineage>
</organism>
<dbReference type="Proteomes" id="UP001565471">
    <property type="component" value="Unassembled WGS sequence"/>
</dbReference>
<reference evidence="1" key="1">
    <citation type="submission" date="2021-02" db="EMBL/GenBank/DDBJ databases">
        <title>Genomic Encyclopedia of Type Strains, Phase IV (KMG-V): Genome sequencing to study the core and pangenomes of soil and plant-associated prokaryotes.</title>
        <authorList>
            <person name="Whitman W."/>
        </authorList>
    </citation>
    <scope>NUCLEOTIDE SEQUENCE</scope>
    <source>
        <strain evidence="1">USDA 406</strain>
    </source>
</reference>
<sequence>MTNSSPLEARIQALSWLAHGGELAWALKGEKTRHSDVIWQLLVEAVEVIDKTPDQERRWLTSGQRSGGWNMIGMSRAELVEIERIRLFSSMKPFDGAAKYSPQRNDTDRALGVLDWMRWCNAARLSDRLTKAAIALARGGDSELVHKLYCPTRKSHDRQTVYEIRTRTTGFIMAGLKRDLCIVPSDGISFKEITS</sequence>
<evidence type="ECO:0000313" key="1">
    <source>
        <dbReference type="EMBL" id="MBP1297004.1"/>
    </source>
</evidence>
<protein>
    <submittedName>
        <fullName evidence="1">Uncharacterized protein</fullName>
    </submittedName>
</protein>
<evidence type="ECO:0000313" key="2">
    <source>
        <dbReference type="EMBL" id="MEY9317640.1"/>
    </source>
</evidence>
<dbReference type="RefSeq" id="WP_172647852.1">
    <property type="nucleotide sequence ID" value="NZ_CP126026.1"/>
</dbReference>